<evidence type="ECO:0008006" key="4">
    <source>
        <dbReference type="Google" id="ProtNLM"/>
    </source>
</evidence>
<evidence type="ECO:0000256" key="1">
    <source>
        <dbReference type="SAM" id="SignalP"/>
    </source>
</evidence>
<accession>W5Z3D5</accession>
<organism evidence="2 3">
    <name type="scientific">Marinobacter salarius</name>
    <dbReference type="NCBI Taxonomy" id="1420917"/>
    <lineage>
        <taxon>Bacteria</taxon>
        <taxon>Pseudomonadati</taxon>
        <taxon>Pseudomonadota</taxon>
        <taxon>Gammaproteobacteria</taxon>
        <taxon>Pseudomonadales</taxon>
        <taxon>Marinobacteraceae</taxon>
        <taxon>Marinobacter</taxon>
    </lineage>
</organism>
<proteinExistence type="predicted"/>
<evidence type="ECO:0000313" key="2">
    <source>
        <dbReference type="EMBL" id="AHI32993.1"/>
    </source>
</evidence>
<dbReference type="KEGG" id="msr:AU15_03870"/>
<feature type="chain" id="PRO_5004875700" description="Tetratricopeptide repeat protein" evidence="1">
    <location>
        <begin position="23"/>
        <end position="84"/>
    </location>
</feature>
<reference evidence="2 3" key="1">
    <citation type="journal article" date="2014" name="Genome Announc.">
        <title>Draft Genome Sequences of Marinobacter similis A3d10T and Marinobacter salarius R9SW1T.</title>
        <authorList>
            <person name="Ivanova E.P."/>
            <person name="Ng H.J."/>
            <person name="Webb H.K."/>
            <person name="Feng G."/>
            <person name="Oshima K."/>
            <person name="Hattori M."/>
            <person name="Ohkuma M."/>
            <person name="Sergeev A.F."/>
            <person name="Mikhailov V.V."/>
            <person name="Crawford R.J."/>
            <person name="Sawabe T."/>
        </authorList>
    </citation>
    <scope>NUCLEOTIDE SEQUENCE [LARGE SCALE GENOMIC DNA]</scope>
    <source>
        <strain evidence="3">A3d10 and R9SW1</strain>
    </source>
</reference>
<gene>
    <name evidence="2" type="ORF">AU15_03870</name>
</gene>
<dbReference type="HOGENOM" id="CLU_2523627_0_0_6"/>
<name>W5Z3D5_9GAMM</name>
<keyword evidence="1" id="KW-0732">Signal</keyword>
<dbReference type="Proteomes" id="UP000035081">
    <property type="component" value="Chromosome"/>
</dbReference>
<sequence length="84" mass="9066">MGFPRSAILFIALMTSTPAAMAMEVTNRPDFDAGVEAFRQGNLEEARIFSSELGRLAPTLHPYSTISALFTSVSAISGRPKPYS</sequence>
<dbReference type="AlphaFoldDB" id="W5Z3D5"/>
<protein>
    <recommendedName>
        <fullName evidence="4">Tetratricopeptide repeat protein</fullName>
    </recommendedName>
</protein>
<feature type="signal peptide" evidence="1">
    <location>
        <begin position="1"/>
        <end position="22"/>
    </location>
</feature>
<evidence type="ECO:0000313" key="3">
    <source>
        <dbReference type="Proteomes" id="UP000035081"/>
    </source>
</evidence>
<dbReference type="EMBL" id="CP007152">
    <property type="protein sequence ID" value="AHI32993.1"/>
    <property type="molecule type" value="Genomic_DNA"/>
</dbReference>